<dbReference type="KEGG" id="dcm:NIES806_47660"/>
<name>A0A1Z4VAS5_9CYAN</name>
<sequence length="446" mass="50655">MKKLNLNFDWLPNGNNSPEIQQTMGMFSLQAGEINLTENEDIWTQKICPTVLLSAYPLALWMASSWWRLLFEPLPPAGIKPSVDWRMAHELTASNQGFIWPRVIFASDTESMQIWATPSHPSDKQSVRYINGLERAVSENFLEFDSIAAAFIESVISRLHETGVYGTSLAHLWEEVQEERSDPYSTMYCRREAELGYDPDECPDEIVKDALDLAERVGNETLSELAPTCGKESSSSETKPFSAIKELIESTGLKGKPVNWSNLPVNQDTVKAPWQRAKEVASFVHKKIDNEEKPLTNKILCDLLGLQESEYDGWQPQKRQPISVAVPLGNNGFHYHPRKSHPLAKRFEFARLIGDYLLYGNCGKSWLASTDIRTSRQKYQRAFAAEFLCPLDSLQAYLNNDYSESAIEDASEYFMVSQQTIETILTNNGLIFSSHRVNDLEPRIPY</sequence>
<dbReference type="RefSeq" id="WP_096671148.1">
    <property type="nucleotide sequence ID" value="NZ_AP018316.1"/>
</dbReference>
<gene>
    <name evidence="1" type="ORF">NIES806_47660</name>
</gene>
<proteinExistence type="predicted"/>
<protein>
    <submittedName>
        <fullName evidence="1">Uncharacterized protein</fullName>
    </submittedName>
</protein>
<dbReference type="AlphaFoldDB" id="A0A1Z4VAS5"/>
<evidence type="ECO:0000313" key="1">
    <source>
        <dbReference type="EMBL" id="BAZ88528.1"/>
    </source>
</evidence>
<evidence type="ECO:0000313" key="2">
    <source>
        <dbReference type="Proteomes" id="UP000218702"/>
    </source>
</evidence>
<organism evidence="1 2">
    <name type="scientific">Dolichospermum compactum NIES-806</name>
    <dbReference type="NCBI Taxonomy" id="1973481"/>
    <lineage>
        <taxon>Bacteria</taxon>
        <taxon>Bacillati</taxon>
        <taxon>Cyanobacteriota</taxon>
        <taxon>Cyanophyceae</taxon>
        <taxon>Nostocales</taxon>
        <taxon>Aphanizomenonaceae</taxon>
        <taxon>Dolichospermum</taxon>
        <taxon>Dolichospermum compactum</taxon>
    </lineage>
</organism>
<accession>A0A1Z4VAS5</accession>
<dbReference type="EMBL" id="AP018316">
    <property type="protein sequence ID" value="BAZ88528.1"/>
    <property type="molecule type" value="Genomic_DNA"/>
</dbReference>
<dbReference type="OrthoDB" id="596881at2"/>
<reference evidence="1 2" key="1">
    <citation type="submission" date="2017-06" db="EMBL/GenBank/DDBJ databases">
        <title>Genome sequencing of cyanobaciteial culture collection at National Institute for Environmental Studies (NIES).</title>
        <authorList>
            <person name="Hirose Y."/>
            <person name="Shimura Y."/>
            <person name="Fujisawa T."/>
            <person name="Nakamura Y."/>
            <person name="Kawachi M."/>
        </authorList>
    </citation>
    <scope>NUCLEOTIDE SEQUENCE [LARGE SCALE GENOMIC DNA]</scope>
    <source>
        <strain evidence="1 2">NIES-806</strain>
    </source>
</reference>
<dbReference type="Proteomes" id="UP000218702">
    <property type="component" value="Chromosome"/>
</dbReference>
<keyword evidence="2" id="KW-1185">Reference proteome</keyword>